<feature type="transmembrane region" description="Helical" evidence="1">
    <location>
        <begin position="86"/>
        <end position="107"/>
    </location>
</feature>
<comment type="caution">
    <text evidence="3">The sequence shown here is derived from an EMBL/GenBank/DDBJ whole genome shotgun (WGS) entry which is preliminary data.</text>
</comment>
<name>A0A4C1YPG7_EUMVA</name>
<dbReference type="GO" id="GO:0005777">
    <property type="term" value="C:peroxisome"/>
    <property type="evidence" value="ECO:0007669"/>
    <property type="project" value="TreeGrafter"/>
</dbReference>
<dbReference type="PANTHER" id="PTHR11011:SF60">
    <property type="entry name" value="FATTY ACYL-COA REDUCTASE-RELATED"/>
    <property type="match status" value="1"/>
</dbReference>
<dbReference type="InterPro" id="IPR026055">
    <property type="entry name" value="FAR"/>
</dbReference>
<dbReference type="InterPro" id="IPR033640">
    <property type="entry name" value="FAR_C"/>
</dbReference>
<dbReference type="GO" id="GO:0080019">
    <property type="term" value="F:alcohol-forming very long-chain fatty acyl-CoA reductase activity"/>
    <property type="evidence" value="ECO:0007669"/>
    <property type="project" value="InterPro"/>
</dbReference>
<evidence type="ECO:0000313" key="4">
    <source>
        <dbReference type="Proteomes" id="UP000299102"/>
    </source>
</evidence>
<organism evidence="3 4">
    <name type="scientific">Eumeta variegata</name>
    <name type="common">Bagworm moth</name>
    <name type="synonym">Eumeta japonica</name>
    <dbReference type="NCBI Taxonomy" id="151549"/>
    <lineage>
        <taxon>Eukaryota</taxon>
        <taxon>Metazoa</taxon>
        <taxon>Ecdysozoa</taxon>
        <taxon>Arthropoda</taxon>
        <taxon>Hexapoda</taxon>
        <taxon>Insecta</taxon>
        <taxon>Pterygota</taxon>
        <taxon>Neoptera</taxon>
        <taxon>Endopterygota</taxon>
        <taxon>Lepidoptera</taxon>
        <taxon>Glossata</taxon>
        <taxon>Ditrysia</taxon>
        <taxon>Tineoidea</taxon>
        <taxon>Psychidae</taxon>
        <taxon>Oiketicinae</taxon>
        <taxon>Eumeta</taxon>
    </lineage>
</organism>
<evidence type="ECO:0000313" key="3">
    <source>
        <dbReference type="EMBL" id="GBP78156.1"/>
    </source>
</evidence>
<dbReference type="Pfam" id="PF03015">
    <property type="entry name" value="Sterile"/>
    <property type="match status" value="1"/>
</dbReference>
<keyword evidence="1" id="KW-1133">Transmembrane helix</keyword>
<accession>A0A4C1YPG7</accession>
<keyword evidence="1" id="KW-0472">Membrane</keyword>
<evidence type="ECO:0000256" key="1">
    <source>
        <dbReference type="SAM" id="Phobius"/>
    </source>
</evidence>
<dbReference type="STRING" id="151549.A0A4C1YPG7"/>
<reference evidence="3 4" key="1">
    <citation type="journal article" date="2019" name="Commun. Biol.">
        <title>The bagworm genome reveals a unique fibroin gene that provides high tensile strength.</title>
        <authorList>
            <person name="Kono N."/>
            <person name="Nakamura H."/>
            <person name="Ohtoshi R."/>
            <person name="Tomita M."/>
            <person name="Numata K."/>
            <person name="Arakawa K."/>
        </authorList>
    </citation>
    <scope>NUCLEOTIDE SEQUENCE [LARGE SCALE GENOMIC DNA]</scope>
</reference>
<keyword evidence="1" id="KW-0812">Transmembrane</keyword>
<keyword evidence="4" id="KW-1185">Reference proteome</keyword>
<feature type="domain" description="Fatty acyl-CoA reductase C-terminal" evidence="2">
    <location>
        <begin position="96"/>
        <end position="180"/>
    </location>
</feature>
<dbReference type="CDD" id="cd09071">
    <property type="entry name" value="FAR_C"/>
    <property type="match status" value="1"/>
</dbReference>
<dbReference type="PANTHER" id="PTHR11011">
    <property type="entry name" value="MALE STERILITY PROTEIN 2-RELATED"/>
    <property type="match status" value="1"/>
</dbReference>
<dbReference type="GO" id="GO:0035336">
    <property type="term" value="P:long-chain fatty-acyl-CoA metabolic process"/>
    <property type="evidence" value="ECO:0007669"/>
    <property type="project" value="TreeGrafter"/>
</dbReference>
<evidence type="ECO:0000259" key="2">
    <source>
        <dbReference type="Pfam" id="PF03015"/>
    </source>
</evidence>
<sequence length="320" mass="36516">MYLDVDKVADMVPVDLTVNAILATAWRTAADYKDNRTSEIPIYNFVSGARNPLTWYEFIDLNKKHSLDKPTTKAVWYYGLNLTNNYYLFLLYNFFLHYLPALLIDFFSGLFTKRRGMLQFYHKVIRLATVLFYFSTQDWKFSDDGVCQMWSSMTEHDRKVFPFNIADMSWDYYMETFLAGSFIHSTDKMVFTAVEPHSSQFNCSTKLSQLDLQHTALSQNYGCGVATFDVASRPVSKSFGGPLSLPLTRSSSIRCPIPSQEIGNALVTLPELRVSMGGGDQQLCGNSPTRLPLNYALKNNIKKLFYLRIGMNKISLSILT</sequence>
<dbReference type="Gene3D" id="3.40.50.720">
    <property type="entry name" value="NAD(P)-binding Rossmann-like Domain"/>
    <property type="match status" value="1"/>
</dbReference>
<protein>
    <submittedName>
        <fullName evidence="3">Fatty acyl-CoA reductase CG5065</fullName>
    </submittedName>
</protein>
<dbReference type="EMBL" id="BGZK01001359">
    <property type="protein sequence ID" value="GBP78156.1"/>
    <property type="molecule type" value="Genomic_DNA"/>
</dbReference>
<dbReference type="Proteomes" id="UP000299102">
    <property type="component" value="Unassembled WGS sequence"/>
</dbReference>
<dbReference type="AlphaFoldDB" id="A0A4C1YPG7"/>
<gene>
    <name evidence="3" type="ORF">EVAR_99190_1</name>
</gene>
<proteinExistence type="predicted"/>
<dbReference type="OrthoDB" id="429813at2759"/>